<evidence type="ECO:0000313" key="1">
    <source>
        <dbReference type="EMBL" id="KAK2722052.1"/>
    </source>
</evidence>
<accession>A0AA88L9G7</accession>
<dbReference type="PANTHER" id="PTHR15460:SF3">
    <property type="entry name" value="PEROXISOMAL MEMBRANE PROTEIN 4"/>
    <property type="match status" value="1"/>
</dbReference>
<sequence length="201" mass="23364">MEVLEFISHIIKEPGPYQPILAVIKGFRNGAVYGAKIRAPHALVMTFLFKTGSLRSKIWSILEATIQHSRNLAFFVTIYKTITKLLHFLAGEKEKRHSFVAAFIGGYLVFGENNRINQQINFYLLSRILVGLAKLAVEKGYFHAPKTDPFPYFAAFVWGTVLWLFEHERHTLQDSLRSSMVYLYDDSEKWSSFWNFLWHNK</sequence>
<dbReference type="Proteomes" id="UP001187531">
    <property type="component" value="Unassembled WGS sequence"/>
</dbReference>
<dbReference type="Pfam" id="PF02466">
    <property type="entry name" value="Tim17"/>
    <property type="match status" value="1"/>
</dbReference>
<organism evidence="1 2">
    <name type="scientific">Artemia franciscana</name>
    <name type="common">Brine shrimp</name>
    <name type="synonym">Artemia sanfranciscana</name>
    <dbReference type="NCBI Taxonomy" id="6661"/>
    <lineage>
        <taxon>Eukaryota</taxon>
        <taxon>Metazoa</taxon>
        <taxon>Ecdysozoa</taxon>
        <taxon>Arthropoda</taxon>
        <taxon>Crustacea</taxon>
        <taxon>Branchiopoda</taxon>
        <taxon>Anostraca</taxon>
        <taxon>Artemiidae</taxon>
        <taxon>Artemia</taxon>
    </lineage>
</organism>
<proteinExistence type="predicted"/>
<name>A0AA88L9G7_ARTSF</name>
<reference evidence="1" key="1">
    <citation type="submission" date="2023-07" db="EMBL/GenBank/DDBJ databases">
        <title>Chromosome-level genome assembly of Artemia franciscana.</title>
        <authorList>
            <person name="Jo E."/>
        </authorList>
    </citation>
    <scope>NUCLEOTIDE SEQUENCE</scope>
    <source>
        <tissue evidence="1">Whole body</tissue>
    </source>
</reference>
<gene>
    <name evidence="1" type="ORF">QYM36_002561</name>
</gene>
<dbReference type="PANTHER" id="PTHR15460">
    <property type="entry name" value="PEROXISOMAL MEMBRANE PROTEIN 4"/>
    <property type="match status" value="1"/>
</dbReference>
<dbReference type="PIRSF" id="PIRSF013674">
    <property type="entry name" value="PXMP4"/>
    <property type="match status" value="1"/>
</dbReference>
<comment type="caution">
    <text evidence="1">The sequence shown here is derived from an EMBL/GenBank/DDBJ whole genome shotgun (WGS) entry which is preliminary data.</text>
</comment>
<evidence type="ECO:0000313" key="2">
    <source>
        <dbReference type="Proteomes" id="UP001187531"/>
    </source>
</evidence>
<evidence type="ECO:0008006" key="3">
    <source>
        <dbReference type="Google" id="ProtNLM"/>
    </source>
</evidence>
<protein>
    <recommendedName>
        <fullName evidence="3">Peroxisomal membrane protein 4</fullName>
    </recommendedName>
</protein>
<dbReference type="GO" id="GO:0005778">
    <property type="term" value="C:peroxisomal membrane"/>
    <property type="evidence" value="ECO:0007669"/>
    <property type="project" value="TreeGrafter"/>
</dbReference>
<keyword evidence="2" id="KW-1185">Reference proteome</keyword>
<dbReference type="InterPro" id="IPR019531">
    <property type="entry name" value="Pmp4"/>
</dbReference>
<dbReference type="AlphaFoldDB" id="A0AA88L9G7"/>
<dbReference type="EMBL" id="JAVRJZ010000005">
    <property type="protein sequence ID" value="KAK2722052.1"/>
    <property type="molecule type" value="Genomic_DNA"/>
</dbReference>